<dbReference type="AlphaFoldDB" id="A9BU11"/>
<keyword evidence="1" id="KW-0175">Coiled coil</keyword>
<evidence type="ECO:0000256" key="2">
    <source>
        <dbReference type="SAM" id="MobiDB-lite"/>
    </source>
</evidence>
<organism evidence="3 4">
    <name type="scientific">Delftia acidovorans (strain DSM 14801 / SPH-1)</name>
    <dbReference type="NCBI Taxonomy" id="398578"/>
    <lineage>
        <taxon>Bacteria</taxon>
        <taxon>Pseudomonadati</taxon>
        <taxon>Pseudomonadota</taxon>
        <taxon>Betaproteobacteria</taxon>
        <taxon>Burkholderiales</taxon>
        <taxon>Comamonadaceae</taxon>
        <taxon>Delftia</taxon>
    </lineage>
</organism>
<reference evidence="3 4" key="1">
    <citation type="journal article" date="2004" name="Appl. Environ. Microbiol.">
        <title>Mineralization of individual congeners of linear alkylbenzenesulfonate by defined pairs of heterotrophic bacteria.</title>
        <authorList>
            <person name="Schleheck D."/>
            <person name="Knepper T.P."/>
            <person name="Fischer K."/>
            <person name="Cook A.M."/>
        </authorList>
    </citation>
    <scope>NUCLEOTIDE SEQUENCE [LARGE SCALE GENOMIC DNA]</scope>
    <source>
        <strain evidence="4">DSM 14801 / SPH-1</strain>
    </source>
</reference>
<feature type="region of interest" description="Disordered" evidence="2">
    <location>
        <begin position="510"/>
        <end position="529"/>
    </location>
</feature>
<evidence type="ECO:0000256" key="1">
    <source>
        <dbReference type="SAM" id="Coils"/>
    </source>
</evidence>
<dbReference type="HOGENOM" id="CLU_492376_0_0_4"/>
<dbReference type="RefSeq" id="WP_012204932.1">
    <property type="nucleotide sequence ID" value="NC_010002.1"/>
</dbReference>
<feature type="coiled-coil region" evidence="1">
    <location>
        <begin position="198"/>
        <end position="251"/>
    </location>
</feature>
<protein>
    <recommendedName>
        <fullName evidence="5">Lipoprotein</fullName>
    </recommendedName>
</protein>
<dbReference type="KEGG" id="dac:Daci_3088"/>
<dbReference type="eggNOG" id="ENOG502ZX0C">
    <property type="taxonomic scope" value="Bacteria"/>
</dbReference>
<evidence type="ECO:0000313" key="4">
    <source>
        <dbReference type="Proteomes" id="UP000000784"/>
    </source>
</evidence>
<dbReference type="GeneID" id="24117730"/>
<accession>A9BU11</accession>
<evidence type="ECO:0008006" key="5">
    <source>
        <dbReference type="Google" id="ProtNLM"/>
    </source>
</evidence>
<dbReference type="EMBL" id="CP000884">
    <property type="protein sequence ID" value="ABX35726.1"/>
    <property type="molecule type" value="Genomic_DNA"/>
</dbReference>
<gene>
    <name evidence="3" type="ordered locus">Daci_3088</name>
</gene>
<keyword evidence="4" id="KW-1185">Reference proteome</keyword>
<dbReference type="Proteomes" id="UP000000784">
    <property type="component" value="Chromosome"/>
</dbReference>
<name>A9BU11_DELAS</name>
<dbReference type="PROSITE" id="PS51257">
    <property type="entry name" value="PROKAR_LIPOPROTEIN"/>
    <property type="match status" value="1"/>
</dbReference>
<reference evidence="4" key="2">
    <citation type="submission" date="2007-11" db="EMBL/GenBank/DDBJ databases">
        <title>Complete sequence of Delftia acidovorans DSM 14801 / SPH-1.</title>
        <authorList>
            <person name="Copeland A."/>
            <person name="Lucas S."/>
            <person name="Lapidus A."/>
            <person name="Barry K."/>
            <person name="Glavina del Rio T."/>
            <person name="Dalin E."/>
            <person name="Tice H."/>
            <person name="Pitluck S."/>
            <person name="Lowry S."/>
            <person name="Clum A."/>
            <person name="Schmutz J."/>
            <person name="Larimer F."/>
            <person name="Land M."/>
            <person name="Hauser L."/>
            <person name="Kyrpides N."/>
            <person name="Kim E."/>
            <person name="Schleheck D."/>
            <person name="Richardson P."/>
        </authorList>
    </citation>
    <scope>NUCLEOTIDE SEQUENCE [LARGE SCALE GENOMIC DNA]</scope>
    <source>
        <strain evidence="4">DSM 14801 / SPH-1</strain>
    </source>
</reference>
<feature type="region of interest" description="Disordered" evidence="2">
    <location>
        <begin position="453"/>
        <end position="482"/>
    </location>
</feature>
<evidence type="ECO:0000313" key="3">
    <source>
        <dbReference type="EMBL" id="ABX35726.1"/>
    </source>
</evidence>
<proteinExistence type="predicted"/>
<sequence>MHYFVRLSLAAVGAAAISACTSIQVQRAEDDAGSLPDGLVYYLPAKQFSITVPFEVEDCFVDVDKAPAITYSIVPVVTETLVGDVSQVHVIRYSALAGKTKVTGFNIELFDNGTLKSVNAHAEDRTGQIITSTVQALGNVARGVALGKFYAAEVAEVTQDKLCSPQLIYLLTERDGAKQRLENEKDKDKGRRAKSAAVSEAVDALAEARVNARDAEKTGTAKDKADAKKAVAVAEERLNVVKAELEALGQSKADKNAADLAAARTALTQKVTLVWQPKLGDLQVQIRYPDQAWDKLLTDDGKKALQAKLGGADIRPASLNRLFALVKLSVAGMGDRSVGAKPMATNTAQGIVYRQPVSAQMTICAGDGCDSGAGIANAVLNQTFLIPQLGALGSLPLKNEVFEKNSLVLAQLADGTMVSLRFDADAALEKAAETAKQASETYMTTVSNLIQDRRTELNAQRDDRKKDREERKDERAERKDIREEGAAVRADANASLKEAAERITLMRDVEARRNGDMDKVQREIDRNAREKQLIDSQIELVKKRKELAKELEQ</sequence>